<dbReference type="Proteomes" id="UP000006860">
    <property type="component" value="Chromosome"/>
</dbReference>
<accession>F0SKB9</accession>
<dbReference type="Pfam" id="PF07627">
    <property type="entry name" value="PSCyt3"/>
    <property type="match status" value="1"/>
</dbReference>
<dbReference type="Pfam" id="PF07635">
    <property type="entry name" value="PSCyt1"/>
    <property type="match status" value="1"/>
</dbReference>
<organism evidence="8 9">
    <name type="scientific">Rubinisphaera brasiliensis (strain ATCC 49424 / DSM 5305 / JCM 21570 / IAM 15109 / NBRC 103401 / IFAM 1448)</name>
    <name type="common">Planctomyces brasiliensis</name>
    <dbReference type="NCBI Taxonomy" id="756272"/>
    <lineage>
        <taxon>Bacteria</taxon>
        <taxon>Pseudomonadati</taxon>
        <taxon>Planctomycetota</taxon>
        <taxon>Planctomycetia</taxon>
        <taxon>Planctomycetales</taxon>
        <taxon>Planctomycetaceae</taxon>
        <taxon>Rubinisphaera</taxon>
    </lineage>
</organism>
<evidence type="ECO:0000259" key="3">
    <source>
        <dbReference type="Pfam" id="PF07626"/>
    </source>
</evidence>
<proteinExistence type="predicted"/>
<dbReference type="eggNOG" id="COG1020">
    <property type="taxonomic scope" value="Bacteria"/>
</dbReference>
<dbReference type="EMBL" id="CP002546">
    <property type="protein sequence ID" value="ADY60876.1"/>
    <property type="molecule type" value="Genomic_DNA"/>
</dbReference>
<feature type="chain" id="PRO_5003257071" description="Cytochrome c domain-containing protein" evidence="1">
    <location>
        <begin position="21"/>
        <end position="791"/>
    </location>
</feature>
<keyword evidence="9" id="KW-1185">Reference proteome</keyword>
<dbReference type="KEGG" id="pbs:Plabr_3279"/>
<protein>
    <recommendedName>
        <fullName evidence="10">Cytochrome c domain-containing protein</fullName>
    </recommendedName>
</protein>
<gene>
    <name evidence="8" type="ordered locus">Plabr_3279</name>
</gene>
<evidence type="ECO:0000313" key="8">
    <source>
        <dbReference type="EMBL" id="ADY60876.1"/>
    </source>
</evidence>
<dbReference type="HOGENOM" id="CLU_007458_0_0_0"/>
<dbReference type="Pfam" id="PF07631">
    <property type="entry name" value="PSD4"/>
    <property type="match status" value="1"/>
</dbReference>
<sequence>MRYPIAFACAVFCCTASSYAAGDTPSGPDRTFLESHCMDCHAGDEAEAGFDLEKLLKDPTAPADRDRWVRLHDRVAAGEMPPPDYSEVPAKEQKKFVDGTAQWLNTLVSSEQKEQGRVQARRLTNLQLERSLHDLLGIDIPLANGFPEEPRTHGFNTVANGQPMSHYQLEQHLNGVDKALDEAFRRVLEIGNDEFEEDLPAEKFVRTNPKRRCREPEMLYEHAVVWSSNMTFYGRIPRTTAKDDGWYRFTVRAKALNVPEDHGVWCTVRRGRAVSSAPLLADIGAFEATSEPQEWTFTAWIPDGEMLEIRPGDTTLKKAYFKGGQVGAGEGEPQGAPGLAMEWIKFSRIHLGPDDETIRKNLFGSFKIKQHKDWRRAEVTGDQKQEEMASLMAEFAERAFRRPTEDDVVQPFTDFAWQTYEETGSLIRGLRAGYRAILCSPRFLYFQEQPGQLDDYAIASRLSYFLWNRMPDEELLQLAAQGKLKEESTLKHQVRRMLQVPEGRRFVADFTEQWLDLSEIDFTEPDRRMFPKFDIVVQQAMIDECLTFVQTVLDDNMSVTNFIDSDFSFMNERLARFYGIDGVKGDELQRVSFSPESPRGGLLGQGAIQKITANGTNTSPVIRGVWISERLLGQEIAPPPQNVPAIEPDIRGANTIREKLEKHKSNDSCASCHRHIDPPGYALENFDPAGQWRTKYPAPRGKKGLPIDPSYTTADGEDFAGINQFRAIVLKRPEKIARNVVEHMLTYGTGAPISFPDREVVEQIVERSADKNYGFRTLIEEAVSSQIFLTK</sequence>
<dbReference type="InterPro" id="IPR011429">
    <property type="entry name" value="Cyt_c_Planctomycete-type"/>
</dbReference>
<evidence type="ECO:0000256" key="1">
    <source>
        <dbReference type="SAM" id="SignalP"/>
    </source>
</evidence>
<feature type="domain" description="DUF1588" evidence="4">
    <location>
        <begin position="599"/>
        <end position="695"/>
    </location>
</feature>
<feature type="domain" description="DUF1587" evidence="3">
    <location>
        <begin position="121"/>
        <end position="184"/>
    </location>
</feature>
<dbReference type="AlphaFoldDB" id="F0SKB9"/>
<dbReference type="InterPro" id="IPR013036">
    <property type="entry name" value="DUF1587"/>
</dbReference>
<evidence type="ECO:0000259" key="7">
    <source>
        <dbReference type="Pfam" id="PF07637"/>
    </source>
</evidence>
<feature type="domain" description="DUF1585" evidence="2">
    <location>
        <begin position="715"/>
        <end position="788"/>
    </location>
</feature>
<feature type="domain" description="Cytochrome C Planctomycete-type" evidence="6">
    <location>
        <begin position="37"/>
        <end position="84"/>
    </location>
</feature>
<evidence type="ECO:0000259" key="5">
    <source>
        <dbReference type="Pfam" id="PF07631"/>
    </source>
</evidence>
<evidence type="ECO:0000259" key="4">
    <source>
        <dbReference type="Pfam" id="PF07627"/>
    </source>
</evidence>
<dbReference type="InterPro" id="IPR011478">
    <property type="entry name" value="DUF1585"/>
</dbReference>
<evidence type="ECO:0008006" key="10">
    <source>
        <dbReference type="Google" id="ProtNLM"/>
    </source>
</evidence>
<dbReference type="Pfam" id="PF07624">
    <property type="entry name" value="PSD2"/>
    <property type="match status" value="1"/>
</dbReference>
<evidence type="ECO:0000313" key="9">
    <source>
        <dbReference type="Proteomes" id="UP000006860"/>
    </source>
</evidence>
<evidence type="ECO:0000259" key="6">
    <source>
        <dbReference type="Pfam" id="PF07635"/>
    </source>
</evidence>
<dbReference type="Pfam" id="PF07637">
    <property type="entry name" value="PSD5"/>
    <property type="match status" value="1"/>
</dbReference>
<keyword evidence="1" id="KW-0732">Signal</keyword>
<evidence type="ECO:0000259" key="2">
    <source>
        <dbReference type="Pfam" id="PF07624"/>
    </source>
</evidence>
<dbReference type="InterPro" id="IPR013043">
    <property type="entry name" value="DUF1595"/>
</dbReference>
<dbReference type="Pfam" id="PF07626">
    <property type="entry name" value="PSD3"/>
    <property type="match status" value="1"/>
</dbReference>
<feature type="signal peptide" evidence="1">
    <location>
        <begin position="1"/>
        <end position="20"/>
    </location>
</feature>
<dbReference type="InterPro" id="IPR013042">
    <property type="entry name" value="DUF1592"/>
</dbReference>
<feature type="domain" description="DUF1592" evidence="5">
    <location>
        <begin position="453"/>
        <end position="580"/>
    </location>
</feature>
<reference evidence="9" key="1">
    <citation type="submission" date="2011-02" db="EMBL/GenBank/DDBJ databases">
        <title>The complete genome of Planctomyces brasiliensis DSM 5305.</title>
        <authorList>
            <person name="Lucas S."/>
            <person name="Copeland A."/>
            <person name="Lapidus A."/>
            <person name="Bruce D."/>
            <person name="Goodwin L."/>
            <person name="Pitluck S."/>
            <person name="Kyrpides N."/>
            <person name="Mavromatis K."/>
            <person name="Pagani I."/>
            <person name="Ivanova N."/>
            <person name="Ovchinnikova G."/>
            <person name="Lu M."/>
            <person name="Detter J.C."/>
            <person name="Han C."/>
            <person name="Land M."/>
            <person name="Hauser L."/>
            <person name="Markowitz V."/>
            <person name="Cheng J.-F."/>
            <person name="Hugenholtz P."/>
            <person name="Woyke T."/>
            <person name="Wu D."/>
            <person name="Tindall B."/>
            <person name="Pomrenke H.G."/>
            <person name="Brambilla E."/>
            <person name="Klenk H.-P."/>
            <person name="Eisen J.A."/>
        </authorList>
    </citation>
    <scope>NUCLEOTIDE SEQUENCE [LARGE SCALE GENOMIC DNA]</scope>
    <source>
        <strain evidence="9">ATCC 49424 / DSM 5305 / JCM 21570 / NBRC 103401 / IFAM 1448</strain>
    </source>
</reference>
<name>F0SKB9_RUBBR</name>
<dbReference type="STRING" id="756272.Plabr_3279"/>
<dbReference type="OrthoDB" id="175242at2"/>
<feature type="domain" description="DUF1595" evidence="7">
    <location>
        <begin position="389"/>
        <end position="448"/>
    </location>
</feature>
<dbReference type="InterPro" id="IPR013039">
    <property type="entry name" value="DUF1588"/>
</dbReference>